<proteinExistence type="predicted"/>
<dbReference type="InterPro" id="IPR042432">
    <property type="entry name" value="Coa1_fungi"/>
</dbReference>
<organism evidence="2 3">
    <name type="scientific">Laetiporus sulphureus 93-53</name>
    <dbReference type="NCBI Taxonomy" id="1314785"/>
    <lineage>
        <taxon>Eukaryota</taxon>
        <taxon>Fungi</taxon>
        <taxon>Dikarya</taxon>
        <taxon>Basidiomycota</taxon>
        <taxon>Agaricomycotina</taxon>
        <taxon>Agaricomycetes</taxon>
        <taxon>Polyporales</taxon>
        <taxon>Laetiporus</taxon>
    </lineage>
</organism>
<dbReference type="PANTHER" id="PTHR28523">
    <property type="entry name" value="CYTOCHROME C OXIDASE ASSEMBLY FACTOR 1"/>
    <property type="match status" value="1"/>
</dbReference>
<gene>
    <name evidence="2" type="ORF">LAESUDRAFT_695245</name>
</gene>
<dbReference type="GO" id="GO:0005743">
    <property type="term" value="C:mitochondrial inner membrane"/>
    <property type="evidence" value="ECO:0007669"/>
    <property type="project" value="TreeGrafter"/>
</dbReference>
<protein>
    <submittedName>
        <fullName evidence="2">DUF1783-domain-containing protein</fullName>
    </submittedName>
</protein>
<reference evidence="2 3" key="1">
    <citation type="journal article" date="2016" name="Mol. Biol. Evol.">
        <title>Comparative Genomics of Early-Diverging Mushroom-Forming Fungi Provides Insights into the Origins of Lignocellulose Decay Capabilities.</title>
        <authorList>
            <person name="Nagy L.G."/>
            <person name="Riley R."/>
            <person name="Tritt A."/>
            <person name="Adam C."/>
            <person name="Daum C."/>
            <person name="Floudas D."/>
            <person name="Sun H."/>
            <person name="Yadav J.S."/>
            <person name="Pangilinan J."/>
            <person name="Larsson K.H."/>
            <person name="Matsuura K."/>
            <person name="Barry K."/>
            <person name="Labutti K."/>
            <person name="Kuo R."/>
            <person name="Ohm R.A."/>
            <person name="Bhattacharya S.S."/>
            <person name="Shirouzu T."/>
            <person name="Yoshinaga Y."/>
            <person name="Martin F.M."/>
            <person name="Grigoriev I.V."/>
            <person name="Hibbett D.S."/>
        </authorList>
    </citation>
    <scope>NUCLEOTIDE SEQUENCE [LARGE SCALE GENOMIC DNA]</scope>
    <source>
        <strain evidence="2 3">93-53</strain>
    </source>
</reference>
<sequence length="200" mass="22461">MSRAAARLSFLPARCLRNRSAVRGSSRAYTTTAELPRPPPKDSPEAEVFAAPSKPRPYKRPQRDLPPLQRRWPIILAFSTVGVASWGAFLAWSHNQERLHSSIVRQILENLRDSPELNAVLGDAIRPEPIWWLNGDPWINGSVHMMQGNIDVSFRIKGHKGSGTLYFTSIRKAKGEPFTIIRYKVIADDGTEVDIPSQSH</sequence>
<dbReference type="STRING" id="1314785.A0A165FYQ1"/>
<dbReference type="InParanoid" id="A0A165FYQ1"/>
<dbReference type="AlphaFoldDB" id="A0A165FYQ1"/>
<feature type="region of interest" description="Disordered" evidence="1">
    <location>
        <begin position="22"/>
        <end position="63"/>
    </location>
</feature>
<dbReference type="PANTHER" id="PTHR28523:SF1">
    <property type="entry name" value="CYTOCHROME C OXIDASE ASSEMBLY FACTOR 1"/>
    <property type="match status" value="1"/>
</dbReference>
<evidence type="ECO:0000256" key="1">
    <source>
        <dbReference type="SAM" id="MobiDB-lite"/>
    </source>
</evidence>
<dbReference type="EMBL" id="KV427611">
    <property type="protein sequence ID" value="KZT09590.1"/>
    <property type="molecule type" value="Genomic_DNA"/>
</dbReference>
<dbReference type="OrthoDB" id="2100652at2759"/>
<dbReference type="RefSeq" id="XP_040767330.1">
    <property type="nucleotide sequence ID" value="XM_040906233.1"/>
</dbReference>
<dbReference type="InterPro" id="IPR014807">
    <property type="entry name" value="Coa1"/>
</dbReference>
<dbReference type="GO" id="GO:0033617">
    <property type="term" value="P:mitochondrial respiratory chain complex IV assembly"/>
    <property type="evidence" value="ECO:0007669"/>
    <property type="project" value="InterPro"/>
</dbReference>
<dbReference type="GeneID" id="63823262"/>
<keyword evidence="3" id="KW-1185">Reference proteome</keyword>
<name>A0A165FYQ1_9APHY</name>
<evidence type="ECO:0000313" key="3">
    <source>
        <dbReference type="Proteomes" id="UP000076871"/>
    </source>
</evidence>
<dbReference type="Proteomes" id="UP000076871">
    <property type="component" value="Unassembled WGS sequence"/>
</dbReference>
<dbReference type="Pfam" id="PF08695">
    <property type="entry name" value="Coa1"/>
    <property type="match status" value="1"/>
</dbReference>
<evidence type="ECO:0000313" key="2">
    <source>
        <dbReference type="EMBL" id="KZT09590.1"/>
    </source>
</evidence>
<accession>A0A165FYQ1</accession>